<dbReference type="AlphaFoldDB" id="A2DYR9"/>
<dbReference type="InParanoid" id="A2DYR9"/>
<proteinExistence type="predicted"/>
<dbReference type="GO" id="GO:0000226">
    <property type="term" value="P:microtubule cytoskeleton organization"/>
    <property type="evidence" value="ECO:0000318"/>
    <property type="project" value="GO_Central"/>
</dbReference>
<dbReference type="Proteomes" id="UP000001542">
    <property type="component" value="Unassembled WGS sequence"/>
</dbReference>
<dbReference type="EMBL" id="DS113270">
    <property type="protein sequence ID" value="EAY14459.1"/>
    <property type="molecule type" value="Genomic_DNA"/>
</dbReference>
<dbReference type="OrthoDB" id="2016263at2759"/>
<accession>A2DYR9</accession>
<evidence type="ECO:0000256" key="2">
    <source>
        <dbReference type="ARBA" id="ARBA00022741"/>
    </source>
</evidence>
<dbReference type="InterPro" id="IPR004344">
    <property type="entry name" value="TTL/TTLL_fam"/>
</dbReference>
<dbReference type="Gene3D" id="3.30.470.20">
    <property type="entry name" value="ATP-grasp fold, B domain"/>
    <property type="match status" value="1"/>
</dbReference>
<protein>
    <submittedName>
        <fullName evidence="4">Tubulin-tyrosine ligase family protein</fullName>
    </submittedName>
</protein>
<dbReference type="PANTHER" id="PTHR12241">
    <property type="entry name" value="TUBULIN POLYGLUTAMYLASE"/>
    <property type="match status" value="1"/>
</dbReference>
<dbReference type="VEuPathDB" id="TrichDB:TVAG_426520"/>
<organism evidence="4 5">
    <name type="scientific">Trichomonas vaginalis (strain ATCC PRA-98 / G3)</name>
    <dbReference type="NCBI Taxonomy" id="412133"/>
    <lineage>
        <taxon>Eukaryota</taxon>
        <taxon>Metamonada</taxon>
        <taxon>Parabasalia</taxon>
        <taxon>Trichomonadida</taxon>
        <taxon>Trichomonadidae</taxon>
        <taxon>Trichomonas</taxon>
    </lineage>
</organism>
<dbReference type="PANTHER" id="PTHR12241:SF162">
    <property type="entry name" value="TUBULIN MONOGLUTAMYLASE TTLL4"/>
    <property type="match status" value="1"/>
</dbReference>
<keyword evidence="3" id="KW-0067">ATP-binding</keyword>
<dbReference type="GO" id="GO:0070740">
    <property type="term" value="F:tubulin-glutamic acid ligase activity"/>
    <property type="evidence" value="ECO:0000318"/>
    <property type="project" value="GO_Central"/>
</dbReference>
<reference evidence="4" key="2">
    <citation type="journal article" date="2007" name="Science">
        <title>Draft genome sequence of the sexually transmitted pathogen Trichomonas vaginalis.</title>
        <authorList>
            <person name="Carlton J.M."/>
            <person name="Hirt R.P."/>
            <person name="Silva J.C."/>
            <person name="Delcher A.L."/>
            <person name="Schatz M."/>
            <person name="Zhao Q."/>
            <person name="Wortman J.R."/>
            <person name="Bidwell S.L."/>
            <person name="Alsmark U.C.M."/>
            <person name="Besteiro S."/>
            <person name="Sicheritz-Ponten T."/>
            <person name="Noel C.J."/>
            <person name="Dacks J.B."/>
            <person name="Foster P.G."/>
            <person name="Simillion C."/>
            <person name="Van de Peer Y."/>
            <person name="Miranda-Saavedra D."/>
            <person name="Barton G.J."/>
            <person name="Westrop G.D."/>
            <person name="Mueller S."/>
            <person name="Dessi D."/>
            <person name="Fiori P.L."/>
            <person name="Ren Q."/>
            <person name="Paulsen I."/>
            <person name="Zhang H."/>
            <person name="Bastida-Corcuera F.D."/>
            <person name="Simoes-Barbosa A."/>
            <person name="Brown M.T."/>
            <person name="Hayes R.D."/>
            <person name="Mukherjee M."/>
            <person name="Okumura C.Y."/>
            <person name="Schneider R."/>
            <person name="Smith A.J."/>
            <person name="Vanacova S."/>
            <person name="Villalvazo M."/>
            <person name="Haas B.J."/>
            <person name="Pertea M."/>
            <person name="Feldblyum T.V."/>
            <person name="Utterback T.R."/>
            <person name="Shu C.L."/>
            <person name="Osoegawa K."/>
            <person name="de Jong P.J."/>
            <person name="Hrdy I."/>
            <person name="Horvathova L."/>
            <person name="Zubacova Z."/>
            <person name="Dolezal P."/>
            <person name="Malik S.B."/>
            <person name="Logsdon J.M. Jr."/>
            <person name="Henze K."/>
            <person name="Gupta A."/>
            <person name="Wang C.C."/>
            <person name="Dunne R.L."/>
            <person name="Upcroft J.A."/>
            <person name="Upcroft P."/>
            <person name="White O."/>
            <person name="Salzberg S.L."/>
            <person name="Tang P."/>
            <person name="Chiu C.-H."/>
            <person name="Lee Y.-S."/>
            <person name="Embley T.M."/>
            <person name="Coombs G.H."/>
            <person name="Mottram J.C."/>
            <person name="Tachezy J."/>
            <person name="Fraser-Liggett C.M."/>
            <person name="Johnson P.J."/>
        </authorList>
    </citation>
    <scope>NUCLEOTIDE SEQUENCE [LARGE SCALE GENOMIC DNA]</scope>
    <source>
        <strain evidence="4">G3</strain>
    </source>
</reference>
<dbReference type="FunCoup" id="A2DYR9">
    <property type="interactions" value="1"/>
</dbReference>
<reference evidence="4" key="1">
    <citation type="submission" date="2006-10" db="EMBL/GenBank/DDBJ databases">
        <authorList>
            <person name="Amadeo P."/>
            <person name="Zhao Q."/>
            <person name="Wortman J."/>
            <person name="Fraser-Liggett C."/>
            <person name="Carlton J."/>
        </authorList>
    </citation>
    <scope>NUCLEOTIDE SEQUENCE</scope>
    <source>
        <strain evidence="4">G3</strain>
    </source>
</reference>
<dbReference type="SMR" id="A2DYR9"/>
<dbReference type="GO" id="GO:0015631">
    <property type="term" value="F:tubulin binding"/>
    <property type="evidence" value="ECO:0000318"/>
    <property type="project" value="GO_Central"/>
</dbReference>
<dbReference type="eggNOG" id="KOG2157">
    <property type="taxonomic scope" value="Eukaryota"/>
</dbReference>
<dbReference type="KEGG" id="tva:4772447"/>
<keyword evidence="1 4" id="KW-0436">Ligase</keyword>
<dbReference type="STRING" id="5722.A2DYR9"/>
<evidence type="ECO:0000313" key="4">
    <source>
        <dbReference type="EMBL" id="EAY14459.1"/>
    </source>
</evidence>
<dbReference type="SUPFAM" id="SSF56059">
    <property type="entry name" value="Glutathione synthetase ATP-binding domain-like"/>
    <property type="match status" value="1"/>
</dbReference>
<evidence type="ECO:0000256" key="1">
    <source>
        <dbReference type="ARBA" id="ARBA00022598"/>
    </source>
</evidence>
<sequence length="438" mass="50051">MTTTPPPLTPLQQFLQANPFPLTYFDFAAALEEGQKKKIVGYYYANEYTPKLVQQVLETSGFKKSDSPKDSEVIVGSKPKPEFFDNIKITQRVAHFSKEFAIGTKTGFHKHILQYQSKQDTSFPCYLQTFILPDQINEFKENAGTGLWIQKPVGRSHARGIKLIKGVPELPPGSRVVVQKYAQYPILIDNHKFDIRVYALVLSLDPLLIYIYNDGLVRIAEAQWNDSNLDPKIHITTGPNCKVENFTRLWQALEASKIDPATIRSRMEDIIIGIICTARDELISQKNHKSCFELYGFDFLLTLDGNIYCLEANVTPSMSFQSPEEEALKKQLLVDTFNLSSLPKETPELEKLYNTIKEADNKDFTDFMTVLFFDQYQNRTGNYRCIFPTQAKNASSTKYLDQPTQADLALASWVSTPDEKKPDKMKTYTKVYSKVYFV</sequence>
<keyword evidence="5" id="KW-1185">Reference proteome</keyword>
<dbReference type="RefSeq" id="XP_001326682.1">
    <property type="nucleotide sequence ID" value="XM_001326647.1"/>
</dbReference>
<evidence type="ECO:0000256" key="3">
    <source>
        <dbReference type="ARBA" id="ARBA00022840"/>
    </source>
</evidence>
<dbReference type="GO" id="GO:0036064">
    <property type="term" value="C:ciliary basal body"/>
    <property type="evidence" value="ECO:0000318"/>
    <property type="project" value="GO_Central"/>
</dbReference>
<dbReference type="VEuPathDB" id="TrichDB:TVAGG3_0538270"/>
<keyword evidence="2" id="KW-0547">Nucleotide-binding</keyword>
<dbReference type="Pfam" id="PF03133">
    <property type="entry name" value="TTL"/>
    <property type="match status" value="1"/>
</dbReference>
<evidence type="ECO:0000313" key="5">
    <source>
        <dbReference type="Proteomes" id="UP000001542"/>
    </source>
</evidence>
<name>A2DYR9_TRIV3</name>
<dbReference type="PROSITE" id="PS51221">
    <property type="entry name" value="TTL"/>
    <property type="match status" value="1"/>
</dbReference>
<dbReference type="GO" id="GO:0005524">
    <property type="term" value="F:ATP binding"/>
    <property type="evidence" value="ECO:0007669"/>
    <property type="project" value="UniProtKB-KW"/>
</dbReference>
<gene>
    <name evidence="4" type="ORF">TVAG_426520</name>
</gene>